<dbReference type="EMBL" id="JACBYQ010000001">
    <property type="protein sequence ID" value="NYE94982.1"/>
    <property type="molecule type" value="Genomic_DNA"/>
</dbReference>
<evidence type="ECO:0000256" key="3">
    <source>
        <dbReference type="ARBA" id="ARBA00022516"/>
    </source>
</evidence>
<evidence type="ECO:0000256" key="2">
    <source>
        <dbReference type="ARBA" id="ARBA00005983"/>
    </source>
</evidence>
<dbReference type="AlphaFoldDB" id="A0A7Y9LSW9"/>
<dbReference type="GO" id="GO:0005524">
    <property type="term" value="F:ATP binding"/>
    <property type="evidence" value="ECO:0007669"/>
    <property type="project" value="UniProtKB-KW"/>
</dbReference>
<keyword evidence="10" id="KW-0443">Lipid metabolism</keyword>
<evidence type="ECO:0000256" key="6">
    <source>
        <dbReference type="ARBA" id="ARBA00022741"/>
    </source>
</evidence>
<dbReference type="SMART" id="SM00046">
    <property type="entry name" value="DAGKc"/>
    <property type="match status" value="1"/>
</dbReference>
<keyword evidence="8" id="KW-0067">ATP-binding</keyword>
<dbReference type="InterPro" id="IPR050187">
    <property type="entry name" value="Lipid_Phosphate_FormReg"/>
</dbReference>
<dbReference type="Pfam" id="PF00781">
    <property type="entry name" value="DAGK_cat"/>
    <property type="match status" value="1"/>
</dbReference>
<comment type="cofactor">
    <cofactor evidence="1">
        <name>Mg(2+)</name>
        <dbReference type="ChEBI" id="CHEBI:18420"/>
    </cofactor>
</comment>
<evidence type="ECO:0000313" key="14">
    <source>
        <dbReference type="EMBL" id="NYE94982.1"/>
    </source>
</evidence>
<dbReference type="GO" id="GO:0008654">
    <property type="term" value="P:phospholipid biosynthetic process"/>
    <property type="evidence" value="ECO:0007669"/>
    <property type="project" value="UniProtKB-KW"/>
</dbReference>
<keyword evidence="4 14" id="KW-0808">Transferase</keyword>
<keyword evidence="15" id="KW-1185">Reference proteome</keyword>
<dbReference type="RefSeq" id="WP_179388685.1">
    <property type="nucleotide sequence ID" value="NZ_JACBYQ010000001.1"/>
</dbReference>
<keyword evidence="6" id="KW-0547">Nucleotide-binding</keyword>
<dbReference type="PANTHER" id="PTHR12358">
    <property type="entry name" value="SPHINGOSINE KINASE"/>
    <property type="match status" value="1"/>
</dbReference>
<dbReference type="PANTHER" id="PTHR12358:SF106">
    <property type="entry name" value="LIPID KINASE YEGS"/>
    <property type="match status" value="1"/>
</dbReference>
<dbReference type="Gene3D" id="3.40.50.10330">
    <property type="entry name" value="Probable inorganic polyphosphate/atp-NAD kinase, domain 1"/>
    <property type="match status" value="1"/>
</dbReference>
<dbReference type="Proteomes" id="UP000521748">
    <property type="component" value="Unassembled WGS sequence"/>
</dbReference>
<dbReference type="GO" id="GO:0046872">
    <property type="term" value="F:metal ion binding"/>
    <property type="evidence" value="ECO:0007669"/>
    <property type="project" value="UniProtKB-KW"/>
</dbReference>
<keyword evidence="3" id="KW-0444">Lipid biosynthesis</keyword>
<dbReference type="Pfam" id="PF19279">
    <property type="entry name" value="YegS_C"/>
    <property type="match status" value="1"/>
</dbReference>
<keyword evidence="11" id="KW-0594">Phospholipid biosynthesis</keyword>
<dbReference type="PROSITE" id="PS50146">
    <property type="entry name" value="DAGK"/>
    <property type="match status" value="1"/>
</dbReference>
<dbReference type="EC" id="2.7.1.107" evidence="14"/>
<feature type="domain" description="DAGKc" evidence="13">
    <location>
        <begin position="1"/>
        <end position="140"/>
    </location>
</feature>
<proteinExistence type="inferred from homology"/>
<keyword evidence="5" id="KW-0479">Metal-binding</keyword>
<evidence type="ECO:0000256" key="10">
    <source>
        <dbReference type="ARBA" id="ARBA00023098"/>
    </source>
</evidence>
<dbReference type="InterPro" id="IPR016064">
    <property type="entry name" value="NAD/diacylglycerol_kinase_sf"/>
</dbReference>
<dbReference type="InterPro" id="IPR017438">
    <property type="entry name" value="ATP-NAD_kinase_N"/>
</dbReference>
<evidence type="ECO:0000259" key="13">
    <source>
        <dbReference type="PROSITE" id="PS50146"/>
    </source>
</evidence>
<organism evidence="14 15">
    <name type="scientific">Psychromicrobium silvestre</name>
    <dbReference type="NCBI Taxonomy" id="1645614"/>
    <lineage>
        <taxon>Bacteria</taxon>
        <taxon>Bacillati</taxon>
        <taxon>Actinomycetota</taxon>
        <taxon>Actinomycetes</taxon>
        <taxon>Micrococcales</taxon>
        <taxon>Micrococcaceae</taxon>
        <taxon>Psychromicrobium</taxon>
    </lineage>
</organism>
<gene>
    <name evidence="14" type="ORF">FHU41_001203</name>
</gene>
<evidence type="ECO:0000256" key="4">
    <source>
        <dbReference type="ARBA" id="ARBA00022679"/>
    </source>
</evidence>
<comment type="similarity">
    <text evidence="2">Belongs to the diacylglycerol/lipid kinase family.</text>
</comment>
<dbReference type="GO" id="GO:0005886">
    <property type="term" value="C:plasma membrane"/>
    <property type="evidence" value="ECO:0007669"/>
    <property type="project" value="TreeGrafter"/>
</dbReference>
<accession>A0A7Y9LSW9</accession>
<evidence type="ECO:0000313" key="15">
    <source>
        <dbReference type="Proteomes" id="UP000521748"/>
    </source>
</evidence>
<evidence type="ECO:0000256" key="7">
    <source>
        <dbReference type="ARBA" id="ARBA00022777"/>
    </source>
</evidence>
<dbReference type="InterPro" id="IPR001206">
    <property type="entry name" value="Diacylglycerol_kinase_cat_dom"/>
</dbReference>
<name>A0A7Y9LSW9_9MICC</name>
<evidence type="ECO:0000256" key="9">
    <source>
        <dbReference type="ARBA" id="ARBA00022842"/>
    </source>
</evidence>
<dbReference type="InterPro" id="IPR045540">
    <property type="entry name" value="YegS/DAGK_C"/>
</dbReference>
<dbReference type="GO" id="GO:0004143">
    <property type="term" value="F:ATP-dependent diacylglycerol kinase activity"/>
    <property type="evidence" value="ECO:0007669"/>
    <property type="project" value="UniProtKB-EC"/>
</dbReference>
<sequence length="303" mass="32158">MQAGKALEIVVAVNPQAAFGSRRGAGEQVAELLRAAGHQPRLLREASYQALATQVHQALATGVDALLMVGGDGMVHLGVNALAAPGVPPTPMGVIPVGTGNDAARSLSLPLRDVPAAVERFLLGAENPQLIDLGRISSATGERYFAVSCSAGFDAKVNERANSWRWPKGRNRYNLAIARELATFRPISYRLEVDGVPEEIEAMLIATANGQSLGGGMKITPEAVMNDGELDLFVVAPMSRLRLMNLLPKVFSGTHVGAPEVSIRRVRSVRIEASNVVAYADGERIGPLPTQIDIVPGALTMWT</sequence>
<evidence type="ECO:0000256" key="12">
    <source>
        <dbReference type="ARBA" id="ARBA00023264"/>
    </source>
</evidence>
<keyword evidence="7 14" id="KW-0418">Kinase</keyword>
<protein>
    <submittedName>
        <fullName evidence="14">Diacylglycerol kinase (ATP)</fullName>
        <ecNumber evidence="14">2.7.1.107</ecNumber>
    </submittedName>
</protein>
<reference evidence="14 15" key="1">
    <citation type="submission" date="2020-07" db="EMBL/GenBank/DDBJ databases">
        <title>Sequencing the genomes of 1000 actinobacteria strains.</title>
        <authorList>
            <person name="Klenk H.-P."/>
        </authorList>
    </citation>
    <scope>NUCLEOTIDE SEQUENCE [LARGE SCALE GENOMIC DNA]</scope>
    <source>
        <strain evidence="14 15">DSM 102047</strain>
    </source>
</reference>
<dbReference type="NCBIfam" id="TIGR00147">
    <property type="entry name" value="YegS/Rv2252/BmrU family lipid kinase"/>
    <property type="match status" value="1"/>
</dbReference>
<dbReference type="Gene3D" id="2.60.200.40">
    <property type="match status" value="1"/>
</dbReference>
<evidence type="ECO:0000256" key="8">
    <source>
        <dbReference type="ARBA" id="ARBA00022840"/>
    </source>
</evidence>
<dbReference type="SUPFAM" id="SSF111331">
    <property type="entry name" value="NAD kinase/diacylglycerol kinase-like"/>
    <property type="match status" value="1"/>
</dbReference>
<keyword evidence="9" id="KW-0460">Magnesium</keyword>
<evidence type="ECO:0000256" key="1">
    <source>
        <dbReference type="ARBA" id="ARBA00001946"/>
    </source>
</evidence>
<evidence type="ECO:0000256" key="11">
    <source>
        <dbReference type="ARBA" id="ARBA00023209"/>
    </source>
</evidence>
<comment type="caution">
    <text evidence="14">The sequence shown here is derived from an EMBL/GenBank/DDBJ whole genome shotgun (WGS) entry which is preliminary data.</text>
</comment>
<keyword evidence="12" id="KW-1208">Phospholipid metabolism</keyword>
<dbReference type="InterPro" id="IPR005218">
    <property type="entry name" value="Diacylglycerol/lipid_kinase"/>
</dbReference>
<evidence type="ECO:0000256" key="5">
    <source>
        <dbReference type="ARBA" id="ARBA00022723"/>
    </source>
</evidence>